<evidence type="ECO:0000256" key="5">
    <source>
        <dbReference type="ARBA" id="ARBA00012682"/>
    </source>
</evidence>
<evidence type="ECO:0000259" key="17">
    <source>
        <dbReference type="Pfam" id="PF00080"/>
    </source>
</evidence>
<dbReference type="InParanoid" id="Q6BPB3"/>
<evidence type="ECO:0000256" key="6">
    <source>
        <dbReference type="ARBA" id="ARBA00022512"/>
    </source>
</evidence>
<dbReference type="RefSeq" id="XP_459957.1">
    <property type="nucleotide sequence ID" value="XM_459957.1"/>
</dbReference>
<dbReference type="Pfam" id="PF00080">
    <property type="entry name" value="Sod_Cu"/>
    <property type="match status" value="1"/>
</dbReference>
<accession>Q6BPB3</accession>
<reference evidence="18 19" key="1">
    <citation type="journal article" date="2004" name="Nature">
        <title>Genome evolution in yeasts.</title>
        <authorList>
            <consortium name="Genolevures"/>
            <person name="Dujon B."/>
            <person name="Sherman D."/>
            <person name="Fischer G."/>
            <person name="Durrens P."/>
            <person name="Casaregola S."/>
            <person name="Lafontaine I."/>
            <person name="de Montigny J."/>
            <person name="Marck C."/>
            <person name="Neuveglise C."/>
            <person name="Talla E."/>
            <person name="Goffard N."/>
            <person name="Frangeul L."/>
            <person name="Aigle M."/>
            <person name="Anthouard V."/>
            <person name="Babour A."/>
            <person name="Barbe V."/>
            <person name="Barnay S."/>
            <person name="Blanchin S."/>
            <person name="Beckerich J.M."/>
            <person name="Beyne E."/>
            <person name="Bleykasten C."/>
            <person name="Boisrame A."/>
            <person name="Boyer J."/>
            <person name="Cattolico L."/>
            <person name="Confanioleri F."/>
            <person name="de Daruvar A."/>
            <person name="Despons L."/>
            <person name="Fabre E."/>
            <person name="Fairhead C."/>
            <person name="Ferry-Dumazet H."/>
            <person name="Groppi A."/>
            <person name="Hantraye F."/>
            <person name="Hennequin C."/>
            <person name="Jauniaux N."/>
            <person name="Joyet P."/>
            <person name="Kachouri R."/>
            <person name="Kerrest A."/>
            <person name="Koszul R."/>
            <person name="Lemaire M."/>
            <person name="Lesur I."/>
            <person name="Ma L."/>
            <person name="Muller H."/>
            <person name="Nicaud J.M."/>
            <person name="Nikolski M."/>
            <person name="Oztas S."/>
            <person name="Ozier-Kalogeropoulos O."/>
            <person name="Pellenz S."/>
            <person name="Potier S."/>
            <person name="Richard G.F."/>
            <person name="Straub M.L."/>
            <person name="Suleau A."/>
            <person name="Swennene D."/>
            <person name="Tekaia F."/>
            <person name="Wesolowski-Louvel M."/>
            <person name="Westhof E."/>
            <person name="Wirth B."/>
            <person name="Zeniou-Meyer M."/>
            <person name="Zivanovic I."/>
            <person name="Bolotin-Fukuhara M."/>
            <person name="Thierry A."/>
            <person name="Bouchier C."/>
            <person name="Caudron B."/>
            <person name="Scarpelli C."/>
            <person name="Gaillardin C."/>
            <person name="Weissenbach J."/>
            <person name="Wincker P."/>
            <person name="Souciet J.L."/>
        </authorList>
    </citation>
    <scope>NUCLEOTIDE SEQUENCE [LARGE SCALE GENOMIC DNA]</scope>
    <source>
        <strain evidence="19">ATCC 36239 / CBS 767 / BCRC 21394 / JCM 1990 / NBRC 0083 / IGC 2968</strain>
    </source>
</reference>
<name>Q6BPB3_DEBHA</name>
<keyword evidence="10" id="KW-0049">Antioxidant</keyword>
<dbReference type="SUPFAM" id="SSF49329">
    <property type="entry name" value="Cu,Zn superoxide dismutase-like"/>
    <property type="match status" value="1"/>
</dbReference>
<comment type="similarity">
    <text evidence="4">Belongs to the Cu-Zn superoxide dismutase family.</text>
</comment>
<keyword evidence="19" id="KW-1185">Reference proteome</keyword>
<evidence type="ECO:0000256" key="12">
    <source>
        <dbReference type="ARBA" id="ARBA00023008"/>
    </source>
</evidence>
<dbReference type="STRING" id="284592.Q6BPB3"/>
<evidence type="ECO:0000256" key="3">
    <source>
        <dbReference type="ARBA" id="ARBA00004589"/>
    </source>
</evidence>
<evidence type="ECO:0000313" key="18">
    <source>
        <dbReference type="EMBL" id="CAG88203.1"/>
    </source>
</evidence>
<comment type="subcellular location">
    <subcellularLocation>
        <location evidence="3">Membrane</location>
        <topology evidence="3">Lipid-anchor</topology>
        <topology evidence="3">GPI-anchor</topology>
    </subcellularLocation>
    <subcellularLocation>
        <location evidence="2">Secreted</location>
        <location evidence="2">Cell wall</location>
    </subcellularLocation>
</comment>
<sequence>MVCSKKILSLLAGCAVVMGDSAPVVTDSPEGAKYIAKFDNKLQGSVEFSSTSNGSVSVNVDLDGFPTSGGPFSYHVHEAPVPSDGNCTGTKLHLDPYNGNENATEPSELEVGDLSGRHGKVEGTSIDKSFVDQYISLNEDNKAFIGGLSVTIHYKNTTRLACANITQESSATSTPVATASENGANVMTGMGGIAAAAAVALGLLI</sequence>
<dbReference type="EMBL" id="CR382137">
    <property type="protein sequence ID" value="CAG88203.1"/>
    <property type="molecule type" value="Genomic_DNA"/>
</dbReference>
<dbReference type="PANTHER" id="PTHR10003">
    <property type="entry name" value="SUPEROXIDE DISMUTASE CU-ZN -RELATED"/>
    <property type="match status" value="1"/>
</dbReference>
<dbReference type="GO" id="GO:0005576">
    <property type="term" value="C:extracellular region"/>
    <property type="evidence" value="ECO:0007669"/>
    <property type="project" value="UniProtKB-ARBA"/>
</dbReference>
<keyword evidence="12" id="KW-0186">Copper</keyword>
<protein>
    <recommendedName>
        <fullName evidence="5">superoxide dismutase</fullName>
        <ecNumber evidence="5">1.15.1.1</ecNumber>
    </recommendedName>
</protein>
<dbReference type="InterPro" id="IPR036423">
    <property type="entry name" value="SOD-like_Cu/Zn_dom_sf"/>
</dbReference>
<evidence type="ECO:0000256" key="4">
    <source>
        <dbReference type="ARBA" id="ARBA00010457"/>
    </source>
</evidence>
<dbReference type="AlphaFoldDB" id="Q6BPB3"/>
<feature type="signal peptide" evidence="16">
    <location>
        <begin position="1"/>
        <end position="19"/>
    </location>
</feature>
<dbReference type="InterPro" id="IPR001424">
    <property type="entry name" value="SOD_Cu_Zn_dom"/>
</dbReference>
<evidence type="ECO:0000256" key="2">
    <source>
        <dbReference type="ARBA" id="ARBA00004191"/>
    </source>
</evidence>
<evidence type="ECO:0000256" key="9">
    <source>
        <dbReference type="ARBA" id="ARBA00022723"/>
    </source>
</evidence>
<gene>
    <name evidence="18" type="ordered locus">DEHA2E15004g</name>
</gene>
<evidence type="ECO:0000256" key="13">
    <source>
        <dbReference type="ARBA" id="ARBA00023026"/>
    </source>
</evidence>
<keyword evidence="6" id="KW-0134">Cell wall</keyword>
<evidence type="ECO:0000256" key="11">
    <source>
        <dbReference type="ARBA" id="ARBA00023002"/>
    </source>
</evidence>
<dbReference type="GO" id="GO:0098552">
    <property type="term" value="C:side of membrane"/>
    <property type="evidence" value="ECO:0007669"/>
    <property type="project" value="UniProtKB-KW"/>
</dbReference>
<keyword evidence="13" id="KW-0843">Virulence</keyword>
<comment type="cofactor">
    <cofactor evidence="1">
        <name>Cu cation</name>
        <dbReference type="ChEBI" id="CHEBI:23378"/>
    </cofactor>
</comment>
<dbReference type="Gene3D" id="2.60.40.200">
    <property type="entry name" value="Superoxide dismutase, copper/zinc binding domain"/>
    <property type="match status" value="1"/>
</dbReference>
<comment type="catalytic activity">
    <reaction evidence="15">
        <text>2 superoxide + 2 H(+) = H2O2 + O2</text>
        <dbReference type="Rhea" id="RHEA:20696"/>
        <dbReference type="ChEBI" id="CHEBI:15378"/>
        <dbReference type="ChEBI" id="CHEBI:15379"/>
        <dbReference type="ChEBI" id="CHEBI:16240"/>
        <dbReference type="ChEBI" id="CHEBI:18421"/>
        <dbReference type="EC" id="1.15.1.1"/>
    </reaction>
</comment>
<keyword evidence="9" id="KW-0479">Metal-binding</keyword>
<evidence type="ECO:0000256" key="16">
    <source>
        <dbReference type="SAM" id="SignalP"/>
    </source>
</evidence>
<dbReference type="OMA" id="ACANITQ"/>
<evidence type="ECO:0000256" key="15">
    <source>
        <dbReference type="ARBA" id="ARBA00049204"/>
    </source>
</evidence>
<dbReference type="GeneID" id="2902273"/>
<dbReference type="KEGG" id="dha:DEHA2E15004g"/>
<dbReference type="FunFam" id="2.60.40.200:FF:000007">
    <property type="entry name" value="Cell surface Cu-only superoxide dismutase 5"/>
    <property type="match status" value="1"/>
</dbReference>
<evidence type="ECO:0000256" key="8">
    <source>
        <dbReference type="ARBA" id="ARBA00022622"/>
    </source>
</evidence>
<dbReference type="OrthoDB" id="159229at2759"/>
<dbReference type="eggNOG" id="ENOG502S36H">
    <property type="taxonomic scope" value="Eukaryota"/>
</dbReference>
<evidence type="ECO:0000313" key="19">
    <source>
        <dbReference type="Proteomes" id="UP000000599"/>
    </source>
</evidence>
<keyword evidence="16" id="KW-0732">Signal</keyword>
<evidence type="ECO:0000256" key="1">
    <source>
        <dbReference type="ARBA" id="ARBA00001935"/>
    </source>
</evidence>
<evidence type="ECO:0000256" key="7">
    <source>
        <dbReference type="ARBA" id="ARBA00022525"/>
    </source>
</evidence>
<keyword evidence="14" id="KW-0449">Lipoprotein</keyword>
<dbReference type="HOGENOM" id="CLU_063073_1_1_1"/>
<keyword evidence="8" id="KW-0336">GPI-anchor</keyword>
<dbReference type="EC" id="1.15.1.1" evidence="5"/>
<organism evidence="18 19">
    <name type="scientific">Debaryomyces hansenii (strain ATCC 36239 / CBS 767 / BCRC 21394 / JCM 1990 / NBRC 0083 / IGC 2968)</name>
    <name type="common">Yeast</name>
    <name type="synonym">Torulaspora hansenii</name>
    <dbReference type="NCBI Taxonomy" id="284592"/>
    <lineage>
        <taxon>Eukaryota</taxon>
        <taxon>Fungi</taxon>
        <taxon>Dikarya</taxon>
        <taxon>Ascomycota</taxon>
        <taxon>Saccharomycotina</taxon>
        <taxon>Pichiomycetes</taxon>
        <taxon>Debaryomycetaceae</taxon>
        <taxon>Debaryomyces</taxon>
    </lineage>
</organism>
<keyword evidence="7" id="KW-0964">Secreted</keyword>
<feature type="chain" id="PRO_5004270989" description="superoxide dismutase" evidence="16">
    <location>
        <begin position="20"/>
        <end position="205"/>
    </location>
</feature>
<keyword evidence="11" id="KW-0560">Oxidoreductase</keyword>
<dbReference type="InterPro" id="IPR024134">
    <property type="entry name" value="SOD_Cu/Zn_/chaperone"/>
</dbReference>
<evidence type="ECO:0000256" key="14">
    <source>
        <dbReference type="ARBA" id="ARBA00023288"/>
    </source>
</evidence>
<evidence type="ECO:0000256" key="10">
    <source>
        <dbReference type="ARBA" id="ARBA00022862"/>
    </source>
</evidence>
<dbReference type="VEuPathDB" id="FungiDB:DEHA2E15004g"/>
<dbReference type="Proteomes" id="UP000000599">
    <property type="component" value="Chromosome E"/>
</dbReference>
<dbReference type="GO" id="GO:0005507">
    <property type="term" value="F:copper ion binding"/>
    <property type="evidence" value="ECO:0007669"/>
    <property type="project" value="InterPro"/>
</dbReference>
<proteinExistence type="inferred from homology"/>
<keyword evidence="8" id="KW-0472">Membrane</keyword>
<feature type="domain" description="Superoxide dismutase copper/zinc binding" evidence="17">
    <location>
        <begin position="43"/>
        <end position="156"/>
    </location>
</feature>
<keyword evidence="8" id="KW-0325">Glycoprotein</keyword>
<dbReference type="GO" id="GO:0004784">
    <property type="term" value="F:superoxide dismutase activity"/>
    <property type="evidence" value="ECO:0007669"/>
    <property type="project" value="UniProtKB-EC"/>
</dbReference>